<evidence type="ECO:0000313" key="1">
    <source>
        <dbReference type="EMBL" id="CAB4961868.1"/>
    </source>
</evidence>
<dbReference type="EMBL" id="CAFBMW010000037">
    <property type="protein sequence ID" value="CAB4961868.1"/>
    <property type="molecule type" value="Genomic_DNA"/>
</dbReference>
<reference evidence="1" key="1">
    <citation type="submission" date="2020-05" db="EMBL/GenBank/DDBJ databases">
        <authorList>
            <person name="Chiriac C."/>
            <person name="Salcher M."/>
            <person name="Ghai R."/>
            <person name="Kavagutti S V."/>
        </authorList>
    </citation>
    <scope>NUCLEOTIDE SEQUENCE</scope>
</reference>
<organism evidence="1">
    <name type="scientific">freshwater metagenome</name>
    <dbReference type="NCBI Taxonomy" id="449393"/>
    <lineage>
        <taxon>unclassified sequences</taxon>
        <taxon>metagenomes</taxon>
        <taxon>ecological metagenomes</taxon>
    </lineage>
</organism>
<sequence length="157" mass="16719">MSQYSRRTVVRGAAWSIPVVAVAANAPAFAASTDAPRPGFLTVTCRTNGQGQNNCQGYRLVLNFQVEGTYSWNIRIVPAQITSSAGATGEIKQPPAFPQVVSATSNTMDLWFCAASSPSGLTLDVSYSVWRSDLDESTAVVYSFPQQVYPGGSIKGC</sequence>
<accession>A0A6J7KZF9</accession>
<gene>
    <name evidence="1" type="ORF">UFOPK3662_03291</name>
</gene>
<name>A0A6J7KZF9_9ZZZZ</name>
<proteinExistence type="predicted"/>
<protein>
    <submittedName>
        <fullName evidence="1">Unannotated protein</fullName>
    </submittedName>
</protein>
<dbReference type="InterPro" id="IPR006311">
    <property type="entry name" value="TAT_signal"/>
</dbReference>
<dbReference type="PROSITE" id="PS51318">
    <property type="entry name" value="TAT"/>
    <property type="match status" value="1"/>
</dbReference>
<dbReference type="AlphaFoldDB" id="A0A6J7KZF9"/>